<dbReference type="Proteomes" id="UP001139981">
    <property type="component" value="Unassembled WGS sequence"/>
</dbReference>
<comment type="caution">
    <text evidence="1">The sequence shown here is derived from an EMBL/GenBank/DDBJ whole genome shotgun (WGS) entry which is preliminary data.</text>
</comment>
<protein>
    <submittedName>
        <fullName evidence="1">Uncharacterized protein</fullName>
    </submittedName>
</protein>
<name>A0ACC1LW64_9FUNG</name>
<evidence type="ECO:0000313" key="2">
    <source>
        <dbReference type="Proteomes" id="UP001139981"/>
    </source>
</evidence>
<accession>A0ACC1LW64</accession>
<sequence length="224" mass="25543">MGLVSKATSLLAFAVFGWYIVRISMLSLQLFYPSVHVPVLKPRVQLPPGTTVHDMAWQEPFEYEAAMYVSTMDAFLPESELFFNSSERVWHVGPESLARRRARFDSKLTIALTDAVRTQPDTELYAILFVQKAGQMNPHPNTNDEYLVYARAKLTSVRRRQVDNKHALLGESSESREGRQQSNALLEAGPLVPHGKTRLSWEIVLEDHKFPEWAFPLDLAPYLK</sequence>
<feature type="non-terminal residue" evidence="1">
    <location>
        <position position="224"/>
    </location>
</feature>
<keyword evidence="2" id="KW-1185">Reference proteome</keyword>
<dbReference type="EMBL" id="JANBVB010002388">
    <property type="protein sequence ID" value="KAJ2885747.1"/>
    <property type="molecule type" value="Genomic_DNA"/>
</dbReference>
<gene>
    <name evidence="1" type="ORF">IWW38_005291</name>
</gene>
<evidence type="ECO:0000313" key="1">
    <source>
        <dbReference type="EMBL" id="KAJ2885747.1"/>
    </source>
</evidence>
<proteinExistence type="predicted"/>
<organism evidence="1 2">
    <name type="scientific">Coemansia aciculifera</name>
    <dbReference type="NCBI Taxonomy" id="417176"/>
    <lineage>
        <taxon>Eukaryota</taxon>
        <taxon>Fungi</taxon>
        <taxon>Fungi incertae sedis</taxon>
        <taxon>Zoopagomycota</taxon>
        <taxon>Kickxellomycotina</taxon>
        <taxon>Kickxellomycetes</taxon>
        <taxon>Kickxellales</taxon>
        <taxon>Kickxellaceae</taxon>
        <taxon>Coemansia</taxon>
    </lineage>
</organism>
<reference evidence="1" key="1">
    <citation type="submission" date="2022-07" db="EMBL/GenBank/DDBJ databases">
        <title>Phylogenomic reconstructions and comparative analyses of Kickxellomycotina fungi.</title>
        <authorList>
            <person name="Reynolds N.K."/>
            <person name="Stajich J.E."/>
            <person name="Barry K."/>
            <person name="Grigoriev I.V."/>
            <person name="Crous P."/>
            <person name="Smith M.E."/>
        </authorList>
    </citation>
    <scope>NUCLEOTIDE SEQUENCE</scope>
    <source>
        <strain evidence="1">CBS 190363</strain>
    </source>
</reference>